<evidence type="ECO:0000313" key="7">
    <source>
        <dbReference type="EMBL" id="KAJ5362016.1"/>
    </source>
</evidence>
<dbReference type="PANTHER" id="PTHR24058">
    <property type="entry name" value="DUAL SPECIFICITY PROTEIN KINASE"/>
    <property type="match status" value="1"/>
</dbReference>
<evidence type="ECO:0000256" key="2">
    <source>
        <dbReference type="ARBA" id="ARBA00022679"/>
    </source>
</evidence>
<keyword evidence="3" id="KW-0547">Nucleotide-binding</keyword>
<keyword evidence="2" id="KW-0808">Transferase</keyword>
<organism evidence="7 8">
    <name type="scientific">Penicillium brevicompactum</name>
    <dbReference type="NCBI Taxonomy" id="5074"/>
    <lineage>
        <taxon>Eukaryota</taxon>
        <taxon>Fungi</taxon>
        <taxon>Dikarya</taxon>
        <taxon>Ascomycota</taxon>
        <taxon>Pezizomycotina</taxon>
        <taxon>Eurotiomycetes</taxon>
        <taxon>Eurotiomycetidae</taxon>
        <taxon>Eurotiales</taxon>
        <taxon>Aspergillaceae</taxon>
        <taxon>Penicillium</taxon>
    </lineage>
</organism>
<reference evidence="7" key="2">
    <citation type="journal article" date="2023" name="IMA Fungus">
        <title>Comparative genomic study of the Penicillium genus elucidates a diverse pangenome and 15 lateral gene transfer events.</title>
        <authorList>
            <person name="Petersen C."/>
            <person name="Sorensen T."/>
            <person name="Nielsen M.R."/>
            <person name="Sondergaard T.E."/>
            <person name="Sorensen J.L."/>
            <person name="Fitzpatrick D.A."/>
            <person name="Frisvad J.C."/>
            <person name="Nielsen K.L."/>
        </authorList>
    </citation>
    <scope>NUCLEOTIDE SEQUENCE</scope>
    <source>
        <strain evidence="7">IBT 35675</strain>
    </source>
</reference>
<gene>
    <name evidence="7" type="ORF">N7541_002860</name>
</gene>
<dbReference type="PROSITE" id="PS50011">
    <property type="entry name" value="PROTEIN_KINASE_DOM"/>
    <property type="match status" value="1"/>
</dbReference>
<dbReference type="Gene3D" id="1.10.510.10">
    <property type="entry name" value="Transferase(Phosphotransferase) domain 1"/>
    <property type="match status" value="1"/>
</dbReference>
<dbReference type="InterPro" id="IPR050494">
    <property type="entry name" value="Ser_Thr_dual-spec_kinase"/>
</dbReference>
<evidence type="ECO:0000256" key="1">
    <source>
        <dbReference type="ARBA" id="ARBA00022527"/>
    </source>
</evidence>
<keyword evidence="8" id="KW-1185">Reference proteome</keyword>
<sequence>MLLALDYIHTEYIKPDNIMQELNDTSILEKFVQDEFGRALLCDFGSAVQGEEERNHNAQPEIYRSPEVMLMANWSYPADIWNLGVMIWLLLEGQLLFTGLHPTLDRYITRAHLAEIIGLLGPPPHDLIQKGARSSEFFDEDGDWKVEDVEIQPKTLEESECCLEGEDKDKFLAFIRGMITWRQEDRKTAAALLQDPWLNS</sequence>
<protein>
    <submittedName>
        <fullName evidence="7">Kinase-like domain-containing protein</fullName>
    </submittedName>
</protein>
<name>A0A9W9RL59_PENBR</name>
<keyword evidence="4 7" id="KW-0418">Kinase</keyword>
<dbReference type="GO" id="GO:0004674">
    <property type="term" value="F:protein serine/threonine kinase activity"/>
    <property type="evidence" value="ECO:0007669"/>
    <property type="project" value="UniProtKB-KW"/>
</dbReference>
<evidence type="ECO:0000256" key="3">
    <source>
        <dbReference type="ARBA" id="ARBA00022741"/>
    </source>
</evidence>
<accession>A0A9W9RL59</accession>
<keyword evidence="5" id="KW-0067">ATP-binding</keyword>
<dbReference type="SUPFAM" id="SSF56112">
    <property type="entry name" value="Protein kinase-like (PK-like)"/>
    <property type="match status" value="1"/>
</dbReference>
<keyword evidence="1" id="KW-0723">Serine/threonine-protein kinase</keyword>
<dbReference type="SMART" id="SM00220">
    <property type="entry name" value="S_TKc"/>
    <property type="match status" value="1"/>
</dbReference>
<evidence type="ECO:0000259" key="6">
    <source>
        <dbReference type="PROSITE" id="PS50011"/>
    </source>
</evidence>
<dbReference type="Pfam" id="PF00069">
    <property type="entry name" value="Pkinase"/>
    <property type="match status" value="1"/>
</dbReference>
<dbReference type="Proteomes" id="UP001148299">
    <property type="component" value="Unassembled WGS sequence"/>
</dbReference>
<dbReference type="InterPro" id="IPR000719">
    <property type="entry name" value="Prot_kinase_dom"/>
</dbReference>
<dbReference type="InterPro" id="IPR011009">
    <property type="entry name" value="Kinase-like_dom_sf"/>
</dbReference>
<evidence type="ECO:0000256" key="4">
    <source>
        <dbReference type="ARBA" id="ARBA00022777"/>
    </source>
</evidence>
<dbReference type="AlphaFoldDB" id="A0A9W9RL59"/>
<dbReference type="EMBL" id="JAPZBR010000002">
    <property type="protein sequence ID" value="KAJ5362016.1"/>
    <property type="molecule type" value="Genomic_DNA"/>
</dbReference>
<proteinExistence type="predicted"/>
<feature type="domain" description="Protein kinase" evidence="6">
    <location>
        <begin position="1"/>
        <end position="198"/>
    </location>
</feature>
<dbReference type="GO" id="GO:0005524">
    <property type="term" value="F:ATP binding"/>
    <property type="evidence" value="ECO:0007669"/>
    <property type="project" value="UniProtKB-KW"/>
</dbReference>
<reference evidence="7" key="1">
    <citation type="submission" date="2022-12" db="EMBL/GenBank/DDBJ databases">
        <authorList>
            <person name="Petersen C."/>
        </authorList>
    </citation>
    <scope>NUCLEOTIDE SEQUENCE</scope>
    <source>
        <strain evidence="7">IBT 35675</strain>
    </source>
</reference>
<evidence type="ECO:0000256" key="5">
    <source>
        <dbReference type="ARBA" id="ARBA00022840"/>
    </source>
</evidence>
<evidence type="ECO:0000313" key="8">
    <source>
        <dbReference type="Proteomes" id="UP001148299"/>
    </source>
</evidence>
<comment type="caution">
    <text evidence="7">The sequence shown here is derived from an EMBL/GenBank/DDBJ whole genome shotgun (WGS) entry which is preliminary data.</text>
</comment>